<dbReference type="InterPro" id="IPR043519">
    <property type="entry name" value="NT_sf"/>
</dbReference>
<evidence type="ECO:0000256" key="11">
    <source>
        <dbReference type="ARBA" id="ARBA00049244"/>
    </source>
</evidence>
<feature type="domain" description="BRCT" evidence="13">
    <location>
        <begin position="184"/>
        <end position="209"/>
    </location>
</feature>
<dbReference type="GO" id="GO:0006303">
    <property type="term" value="P:double-strand break repair via nonhomologous end joining"/>
    <property type="evidence" value="ECO:0007669"/>
    <property type="project" value="TreeGrafter"/>
</dbReference>
<dbReference type="FunFam" id="1.10.150.20:FF:000010">
    <property type="entry name" value="DNA polymerase lambda"/>
    <property type="match status" value="1"/>
</dbReference>
<evidence type="ECO:0000259" key="13">
    <source>
        <dbReference type="PROSITE" id="PS50172"/>
    </source>
</evidence>
<evidence type="ECO:0000256" key="6">
    <source>
        <dbReference type="ARBA" id="ARBA00022723"/>
    </source>
</evidence>
<dbReference type="AlphaFoldDB" id="A0A8H3ECG9"/>
<dbReference type="OrthoDB" id="205514at2759"/>
<keyword evidence="5" id="KW-0548">Nucleotidyltransferase</keyword>
<comment type="subcellular location">
    <subcellularLocation>
        <location evidence="1">Nucleus</location>
    </subcellularLocation>
</comment>
<dbReference type="Pfam" id="PF14792">
    <property type="entry name" value="DNA_pol_B_palm"/>
    <property type="match status" value="1"/>
</dbReference>
<evidence type="ECO:0000256" key="4">
    <source>
        <dbReference type="ARBA" id="ARBA00022679"/>
    </source>
</evidence>
<keyword evidence="10" id="KW-0539">Nucleus</keyword>
<dbReference type="InterPro" id="IPR002008">
    <property type="entry name" value="DNA_pol_X_beta-like"/>
</dbReference>
<proteinExistence type="inferred from homology"/>
<evidence type="ECO:0000256" key="12">
    <source>
        <dbReference type="SAM" id="MobiDB-lite"/>
    </source>
</evidence>
<evidence type="ECO:0000256" key="10">
    <source>
        <dbReference type="ARBA" id="ARBA00023242"/>
    </source>
</evidence>
<feature type="region of interest" description="Disordered" evidence="12">
    <location>
        <begin position="96"/>
        <end position="174"/>
    </location>
</feature>
<dbReference type="PRINTS" id="PR00870">
    <property type="entry name" value="DNAPOLXBETA"/>
</dbReference>
<dbReference type="SUPFAM" id="SSF81301">
    <property type="entry name" value="Nucleotidyltransferase"/>
    <property type="match status" value="1"/>
</dbReference>
<dbReference type="GO" id="GO:0003677">
    <property type="term" value="F:DNA binding"/>
    <property type="evidence" value="ECO:0007669"/>
    <property type="project" value="InterPro"/>
</dbReference>
<evidence type="ECO:0000313" key="15">
    <source>
        <dbReference type="Proteomes" id="UP000664203"/>
    </source>
</evidence>
<dbReference type="CDD" id="cd00141">
    <property type="entry name" value="NT_POLXc"/>
    <property type="match status" value="1"/>
</dbReference>
<evidence type="ECO:0000256" key="7">
    <source>
        <dbReference type="ARBA" id="ARBA00022763"/>
    </source>
</evidence>
<evidence type="ECO:0000313" key="14">
    <source>
        <dbReference type="EMBL" id="CAF9904306.1"/>
    </source>
</evidence>
<comment type="caution">
    <text evidence="14">The sequence shown here is derived from an EMBL/GenBank/DDBJ whole genome shotgun (WGS) entry which is preliminary data.</text>
</comment>
<comment type="similarity">
    <text evidence="2">Belongs to the DNA polymerase type-X family.</text>
</comment>
<keyword evidence="15" id="KW-1185">Reference proteome</keyword>
<dbReference type="InterPro" id="IPR010996">
    <property type="entry name" value="HHH_MUS81"/>
</dbReference>
<dbReference type="PANTHER" id="PTHR11276">
    <property type="entry name" value="DNA POLYMERASE TYPE-X FAMILY MEMBER"/>
    <property type="match status" value="1"/>
</dbReference>
<dbReference type="GO" id="GO:0003887">
    <property type="term" value="F:DNA-directed DNA polymerase activity"/>
    <property type="evidence" value="ECO:0007669"/>
    <property type="project" value="UniProtKB-KW"/>
</dbReference>
<sequence length="709" mass="78527">MDDRQSTIATTDHDGHHLALKLDLRGLPPVYVLAAHLSIDEQHEAEDALSDGGASLTYDIKEANIVLGNISKARRAKSELLWKGVRVEDVEHKPNAEKSAYPLGSEKRSPAKKLRKLGDGNDGTSPRKVEVVIDDSSMASETEDDAHASSKPVSHSSDASSSNTIAAKDTPPLPIFPESCTNRVNVIKLDWLNDSLSAGKILPLGPYTIYTGRPIGHGEPATNGPATMKFNGLEPFAGNKSIYVQKEIAGGIIERATSDPKLAVSRYMKRDRIKDAANKDFIGKSFSSSTQAVSQESSRHITRPTHLLHQTTSEHDEAGSSSLPPMPDWVRENKIYACERATPLVSPNQAFICQLEKIKLARLLTLDEIGGRAYSSSIASIAAYPYPIQGTREILALPSCDQKIAHLFHEYQTNNGKLQAVTDLEADPALQVLREFNEIWGVGAKTARDFYYDKGWRDLNDIIELGWKSLSRVQQIGLKYYDEFMLKIPRLEVESIAAEITKHACLVTNNGIITSVVGGYRRGKPECGDVDLILSHQNQAMTYNLVDKVIKSLEKEGWITHTLTLNLTNTKRNQEPLPISTATVGGHGFDTLDKALVVWQDPDWPTKTADLKADPKAKNPNPHRRVDIIISPWRTVGCAVAGWTSDTTFQRDLRRYAKQVKGWKFDSSKYTSRNNFLLMDTVFESQDSSGEQFPTTLSQILYNQTSLPQ</sequence>
<dbReference type="Pfam" id="PF14716">
    <property type="entry name" value="HHH_8"/>
    <property type="match status" value="1"/>
</dbReference>
<evidence type="ECO:0000256" key="2">
    <source>
        <dbReference type="ARBA" id="ARBA00008323"/>
    </source>
</evidence>
<dbReference type="Pfam" id="PF14791">
    <property type="entry name" value="DNA_pol_B_thumb"/>
    <property type="match status" value="1"/>
</dbReference>
<dbReference type="SUPFAM" id="SSF81585">
    <property type="entry name" value="PsbU/PolX domain-like"/>
    <property type="match status" value="1"/>
</dbReference>
<keyword evidence="8" id="KW-0239">DNA-directed DNA polymerase</keyword>
<dbReference type="EC" id="2.7.7.7" evidence="3"/>
<dbReference type="PROSITE" id="PS50172">
    <property type="entry name" value="BRCT"/>
    <property type="match status" value="1"/>
</dbReference>
<dbReference type="InterPro" id="IPR022312">
    <property type="entry name" value="DNA_pol_X"/>
</dbReference>
<dbReference type="FunFam" id="1.10.150.110:FF:000005">
    <property type="entry name" value="DNA polymerase POL4"/>
    <property type="match status" value="1"/>
</dbReference>
<keyword evidence="9" id="KW-0234">DNA repair</keyword>
<keyword evidence="4" id="KW-0808">Transferase</keyword>
<dbReference type="Gene3D" id="3.30.210.10">
    <property type="entry name" value="DNA polymerase, thumb domain"/>
    <property type="match status" value="1"/>
</dbReference>
<dbReference type="PRINTS" id="PR00869">
    <property type="entry name" value="DNAPOLX"/>
</dbReference>
<dbReference type="Gene3D" id="1.10.150.20">
    <property type="entry name" value="5' to 3' exonuclease, C-terminal subdomain"/>
    <property type="match status" value="1"/>
</dbReference>
<protein>
    <recommendedName>
        <fullName evidence="3">DNA-directed DNA polymerase</fullName>
        <ecNumber evidence="3">2.7.7.7</ecNumber>
    </recommendedName>
</protein>
<evidence type="ECO:0000256" key="1">
    <source>
        <dbReference type="ARBA" id="ARBA00004123"/>
    </source>
</evidence>
<dbReference type="GO" id="GO:0005634">
    <property type="term" value="C:nucleus"/>
    <property type="evidence" value="ECO:0007669"/>
    <property type="project" value="UniProtKB-SubCell"/>
</dbReference>
<dbReference type="Proteomes" id="UP000664203">
    <property type="component" value="Unassembled WGS sequence"/>
</dbReference>
<keyword evidence="6" id="KW-0479">Metal-binding</keyword>
<dbReference type="Pfam" id="PF10391">
    <property type="entry name" value="DNA_pol_lambd_f"/>
    <property type="match status" value="1"/>
</dbReference>
<evidence type="ECO:0000256" key="8">
    <source>
        <dbReference type="ARBA" id="ARBA00022932"/>
    </source>
</evidence>
<dbReference type="Gene3D" id="1.10.150.110">
    <property type="entry name" value="DNA polymerase beta, N-terminal domain-like"/>
    <property type="match status" value="1"/>
</dbReference>
<dbReference type="InterPro" id="IPR002054">
    <property type="entry name" value="DNA-dir_DNA_pol_X"/>
</dbReference>
<dbReference type="PANTHER" id="PTHR11276:SF29">
    <property type="entry name" value="DNA POLYMERASE TYPE-X FAMILY PROTEIN POL4"/>
    <property type="match status" value="1"/>
</dbReference>
<dbReference type="EMBL" id="CAJPDR010000004">
    <property type="protein sequence ID" value="CAF9904306.1"/>
    <property type="molecule type" value="Genomic_DNA"/>
</dbReference>
<dbReference type="InterPro" id="IPR018944">
    <property type="entry name" value="DNA_pol_lambd_fingers_domain"/>
</dbReference>
<dbReference type="SMART" id="SM00483">
    <property type="entry name" value="POLXc"/>
    <property type="match status" value="1"/>
</dbReference>
<dbReference type="InterPro" id="IPR027421">
    <property type="entry name" value="DNA_pol_lamdba_lyase_dom_sf"/>
</dbReference>
<dbReference type="SUPFAM" id="SSF47802">
    <property type="entry name" value="DNA polymerase beta, N-terminal domain-like"/>
    <property type="match status" value="1"/>
</dbReference>
<evidence type="ECO:0000256" key="5">
    <source>
        <dbReference type="ARBA" id="ARBA00022695"/>
    </source>
</evidence>
<dbReference type="GO" id="GO:0046872">
    <property type="term" value="F:metal ion binding"/>
    <property type="evidence" value="ECO:0007669"/>
    <property type="project" value="UniProtKB-KW"/>
</dbReference>
<accession>A0A8H3ECG9</accession>
<dbReference type="InterPro" id="IPR001357">
    <property type="entry name" value="BRCT_dom"/>
</dbReference>
<dbReference type="InterPro" id="IPR028207">
    <property type="entry name" value="DNA_pol_B_palm_palm"/>
</dbReference>
<dbReference type="InterPro" id="IPR029398">
    <property type="entry name" value="PolB_thumb"/>
</dbReference>
<dbReference type="InterPro" id="IPR037160">
    <property type="entry name" value="DNA_Pol_thumb_sf"/>
</dbReference>
<feature type="compositionally biased region" description="Polar residues" evidence="12">
    <location>
        <begin position="151"/>
        <end position="165"/>
    </location>
</feature>
<organism evidence="14 15">
    <name type="scientific">Alectoria fallacina</name>
    <dbReference type="NCBI Taxonomy" id="1903189"/>
    <lineage>
        <taxon>Eukaryota</taxon>
        <taxon>Fungi</taxon>
        <taxon>Dikarya</taxon>
        <taxon>Ascomycota</taxon>
        <taxon>Pezizomycotina</taxon>
        <taxon>Lecanoromycetes</taxon>
        <taxon>OSLEUM clade</taxon>
        <taxon>Lecanoromycetidae</taxon>
        <taxon>Lecanorales</taxon>
        <taxon>Lecanorineae</taxon>
        <taxon>Parmeliaceae</taxon>
        <taxon>Alectoria</taxon>
    </lineage>
</organism>
<comment type="catalytic activity">
    <reaction evidence="11">
        <text>DNA(n) + a 2'-deoxyribonucleoside 5'-triphosphate = DNA(n+1) + diphosphate</text>
        <dbReference type="Rhea" id="RHEA:22508"/>
        <dbReference type="Rhea" id="RHEA-COMP:17339"/>
        <dbReference type="Rhea" id="RHEA-COMP:17340"/>
        <dbReference type="ChEBI" id="CHEBI:33019"/>
        <dbReference type="ChEBI" id="CHEBI:61560"/>
        <dbReference type="ChEBI" id="CHEBI:173112"/>
        <dbReference type="EC" id="2.7.7.7"/>
    </reaction>
</comment>
<reference evidence="14" key="1">
    <citation type="submission" date="2021-03" db="EMBL/GenBank/DDBJ databases">
        <authorList>
            <person name="Tagirdzhanova G."/>
        </authorList>
    </citation>
    <scope>NUCLEOTIDE SEQUENCE</scope>
</reference>
<dbReference type="Gene3D" id="3.30.460.10">
    <property type="entry name" value="Beta Polymerase, domain 2"/>
    <property type="match status" value="1"/>
</dbReference>
<evidence type="ECO:0000256" key="9">
    <source>
        <dbReference type="ARBA" id="ARBA00023204"/>
    </source>
</evidence>
<gene>
    <name evidence="14" type="ORF">ALECFALPRED_006264</name>
</gene>
<evidence type="ECO:0000256" key="3">
    <source>
        <dbReference type="ARBA" id="ARBA00012417"/>
    </source>
</evidence>
<name>A0A8H3ECG9_9LECA</name>
<keyword evidence="7" id="KW-0227">DNA damage</keyword>